<sequence>MSASTAPSFDSASTILDSFEFERTLSEDSRTLVVYLLGTAIPASSSSRVPAIVKIEKTPYDPEEVVALTSPAAWEKLEVVLSNDIYSTLLGWYAPAARKSADIQISSICPATEKHIKKYSQQVSRIVRESPALFKSVVEPYIASVPAKSVSWVYNILDGTSEAENVILRDEDPESGFVLTPDLKWDQKSMSALYLQVLVQTRKIRCLRDLRPSHLPLLRKIRFDSERVAMEKYGIDKGELRFFIHYHPSYYHFHVHVVRFAVLFSLALPAHLPLNQVHVSYTGFMGITVGQAHLLDDVIDHLELEASLPSPPSQSHYAARTLTYALGVEHPLYDLLKAAEEQK</sequence>
<dbReference type="PIRSF" id="PIRSF028973">
    <property type="entry name" value="Scavenger_mRNA_decap_enz"/>
    <property type="match status" value="1"/>
</dbReference>
<feature type="binding site" evidence="3">
    <location>
        <position position="182"/>
    </location>
    <ligand>
        <name>substrate</name>
    </ligand>
</feature>
<dbReference type="InParanoid" id="A0A1Y2FTR5"/>
<feature type="binding site" evidence="3">
    <location>
        <begin position="245"/>
        <end position="256"/>
    </location>
    <ligand>
        <name>substrate</name>
    </ligand>
</feature>
<keyword evidence="5" id="KW-1185">Reference proteome</keyword>
<feature type="active site" description="Nucleophile" evidence="2">
    <location>
        <position position="254"/>
    </location>
</feature>
<dbReference type="PANTHER" id="PTHR12978:SF0">
    <property type="entry name" value="M7GPPPX DIPHOSPHATASE"/>
    <property type="match status" value="1"/>
</dbReference>
<dbReference type="SUPFAM" id="SSF102860">
    <property type="entry name" value="mRNA decapping enzyme DcpS N-terminal domain"/>
    <property type="match status" value="1"/>
</dbReference>
<dbReference type="InterPro" id="IPR008594">
    <property type="entry name" value="DcpS/DCS2"/>
</dbReference>
<dbReference type="Proteomes" id="UP000193467">
    <property type="component" value="Unassembled WGS sequence"/>
</dbReference>
<dbReference type="AlphaFoldDB" id="A0A1Y2FTR5"/>
<dbReference type="EMBL" id="MCGR01000013">
    <property type="protein sequence ID" value="ORY87410.1"/>
    <property type="molecule type" value="Genomic_DNA"/>
</dbReference>
<dbReference type="InterPro" id="IPR011145">
    <property type="entry name" value="Scavenger_mRNA_decap_enz_N"/>
</dbReference>
<protein>
    <submittedName>
        <fullName evidence="4">HIT-like domain-containing protein</fullName>
    </submittedName>
</protein>
<dbReference type="FunCoup" id="A0A1Y2FTR5">
    <property type="interactions" value="446"/>
</dbReference>
<dbReference type="Gene3D" id="3.30.200.40">
    <property type="entry name" value="Scavenger mRNA decapping enzyme, N-terminal domain"/>
    <property type="match status" value="1"/>
</dbReference>
<dbReference type="SUPFAM" id="SSF54197">
    <property type="entry name" value="HIT-like"/>
    <property type="match status" value="1"/>
</dbReference>
<dbReference type="InterPro" id="IPR036265">
    <property type="entry name" value="HIT-like_sf"/>
</dbReference>
<dbReference type="GO" id="GO:0005634">
    <property type="term" value="C:nucleus"/>
    <property type="evidence" value="ECO:0007669"/>
    <property type="project" value="TreeGrafter"/>
</dbReference>
<accession>A0A1Y2FTR5</accession>
<comment type="similarity">
    <text evidence="1">Belongs to the HIT family.</text>
</comment>
<name>A0A1Y2FTR5_9BASI</name>
<dbReference type="Gene3D" id="3.30.428.10">
    <property type="entry name" value="HIT-like"/>
    <property type="match status" value="1"/>
</dbReference>
<dbReference type="GO" id="GO:0000932">
    <property type="term" value="C:P-body"/>
    <property type="evidence" value="ECO:0007669"/>
    <property type="project" value="TreeGrafter"/>
</dbReference>
<reference evidence="4 5" key="1">
    <citation type="submission" date="2016-07" db="EMBL/GenBank/DDBJ databases">
        <title>Pervasive Adenine N6-methylation of Active Genes in Fungi.</title>
        <authorList>
            <consortium name="DOE Joint Genome Institute"/>
            <person name="Mondo S.J."/>
            <person name="Dannebaum R.O."/>
            <person name="Kuo R.C."/>
            <person name="Labutti K."/>
            <person name="Haridas S."/>
            <person name="Kuo A."/>
            <person name="Salamov A."/>
            <person name="Ahrendt S.R."/>
            <person name="Lipzen A."/>
            <person name="Sullivan W."/>
            <person name="Andreopoulos W.B."/>
            <person name="Clum A."/>
            <person name="Lindquist E."/>
            <person name="Daum C."/>
            <person name="Ramamoorthy G.K."/>
            <person name="Gryganskyi A."/>
            <person name="Culley D."/>
            <person name="Magnuson J.K."/>
            <person name="James T.Y."/>
            <person name="O'Malley M.A."/>
            <person name="Stajich J.E."/>
            <person name="Spatafora J.W."/>
            <person name="Visel A."/>
            <person name="Grigoriev I.V."/>
        </authorList>
    </citation>
    <scope>NUCLEOTIDE SEQUENCE [LARGE SCALE GENOMIC DNA]</scope>
    <source>
        <strain evidence="4 5">62-1032</strain>
    </source>
</reference>
<feature type="binding site" evidence="3">
    <location>
        <position position="152"/>
    </location>
    <ligand>
        <name>substrate</name>
    </ligand>
</feature>
<feature type="binding site" evidence="3">
    <location>
        <position position="184"/>
    </location>
    <ligand>
        <name>substrate</name>
    </ligand>
</feature>
<evidence type="ECO:0000256" key="2">
    <source>
        <dbReference type="PIRSR" id="PIRSR028973-1"/>
    </source>
</evidence>
<dbReference type="Pfam" id="PF11969">
    <property type="entry name" value="DcpS_C"/>
    <property type="match status" value="1"/>
</dbReference>
<evidence type="ECO:0000313" key="4">
    <source>
        <dbReference type="EMBL" id="ORY87410.1"/>
    </source>
</evidence>
<evidence type="ECO:0000256" key="3">
    <source>
        <dbReference type="PIRSR" id="PIRSR028973-2"/>
    </source>
</evidence>
<evidence type="ECO:0000256" key="1">
    <source>
        <dbReference type="ARBA" id="ARBA00010208"/>
    </source>
</evidence>
<dbReference type="GO" id="GO:0000290">
    <property type="term" value="P:deadenylation-dependent decapping of nuclear-transcribed mRNA"/>
    <property type="evidence" value="ECO:0007669"/>
    <property type="project" value="InterPro"/>
</dbReference>
<dbReference type="Pfam" id="PF05652">
    <property type="entry name" value="DcpS"/>
    <property type="match status" value="1"/>
</dbReference>
<dbReference type="OrthoDB" id="10264956at2759"/>
<proteinExistence type="inferred from homology"/>
<dbReference type="GO" id="GO:0016787">
    <property type="term" value="F:hydrolase activity"/>
    <property type="evidence" value="ECO:0007669"/>
    <property type="project" value="InterPro"/>
</dbReference>
<dbReference type="PANTHER" id="PTHR12978">
    <property type="entry name" value="HISTIDINE TRIAD HIT PROTEIN MEMBER"/>
    <property type="match status" value="1"/>
</dbReference>
<organism evidence="4 5">
    <name type="scientific">Leucosporidium creatinivorum</name>
    <dbReference type="NCBI Taxonomy" id="106004"/>
    <lineage>
        <taxon>Eukaryota</taxon>
        <taxon>Fungi</taxon>
        <taxon>Dikarya</taxon>
        <taxon>Basidiomycota</taxon>
        <taxon>Pucciniomycotina</taxon>
        <taxon>Microbotryomycetes</taxon>
        <taxon>Leucosporidiales</taxon>
        <taxon>Leucosporidium</taxon>
    </lineage>
</organism>
<dbReference type="STRING" id="106004.A0A1Y2FTR5"/>
<evidence type="ECO:0000313" key="5">
    <source>
        <dbReference type="Proteomes" id="UP000193467"/>
    </source>
</evidence>
<comment type="caution">
    <text evidence="4">The sequence shown here is derived from an EMBL/GenBank/DDBJ whole genome shotgun (WGS) entry which is preliminary data.</text>
</comment>
<dbReference type="GO" id="GO:0000340">
    <property type="term" value="F:RNA 7-methylguanosine cap binding"/>
    <property type="evidence" value="ECO:0007669"/>
    <property type="project" value="TreeGrafter"/>
</dbReference>
<feature type="binding site" evidence="3">
    <location>
        <position position="162"/>
    </location>
    <ligand>
        <name>substrate</name>
    </ligand>
</feature>
<gene>
    <name evidence="4" type="ORF">BCR35DRAFT_38040</name>
</gene>